<sequence>MSRVGTGPRVTAGTGRLDVEPGGSAEVLLTVTNTAEVIDGFTVRAVGLPPDAVTARPPLLSLFPDAEGTIAVAVTVPPTHPAGRHPVVVAVDSQHAGPAAETVDLDLVVPRRPSVALAARPSVVRTRGRAEFAVEVANRGNTTLDLTCSAADADRATALRFTPATLRLGPGAVATTLITARAPRRWLGGDLDRSITAQVSGPDAEASLPLTLRQRPVVGRGLLTVLVLASIVALWATAFLLGITQVLGAEPAVKTAPASFFAATEAAAATSAESAGTSDDAADTAAAGAPAGALPKDGLLPPGVGGTITGTVTGAASGEPVGQLTVEALRRTPDGLVVVSSAASQADGGYTLAGLFPGEYLLRFGADGYPPVWYPAAPDEAGAEPVAAAAQRTTDGTDVVVAGEPASITGAVDPGDAADPVPATVTARPAWAAATDSDEAPAEYTATTGDDGSYTLAGLPAPGTYELTFEADGYRPATVVEHLAGGQQRFVSEVRLATGDGQIAGVVTGGGRPLGGVTVSTTVGDEAVTAGTPTVGEVGRFVLPGLPTPGTYVLTFVLDGYTAQTAVVELAAGQAVTDLAVSLTGGAGTVTGTLLTPGGDGLGGAAVTVGGLAEPVTTTTLTDGAVGGFTVSGLAPGAYTLTFEHEGYQPQTVPVTVSGSAVTPPLTVTMLDGLGRVGGRVTDAEGDAAAGLTVEVTDGATVWSTTSTGGGRYVVAEVPAGVYTVSVRVGGRVRASTVAEVEPAADAVANLRLEAVR</sequence>
<evidence type="ECO:0000313" key="2">
    <source>
        <dbReference type="EMBL" id="MBB5789818.1"/>
    </source>
</evidence>
<dbReference type="EMBL" id="JACHMM010000001">
    <property type="protein sequence ID" value="MBB5789818.1"/>
    <property type="molecule type" value="Genomic_DNA"/>
</dbReference>
<dbReference type="Proteomes" id="UP000542813">
    <property type="component" value="Unassembled WGS sequence"/>
</dbReference>
<keyword evidence="1" id="KW-0472">Membrane</keyword>
<evidence type="ECO:0000313" key="3">
    <source>
        <dbReference type="Proteomes" id="UP000542813"/>
    </source>
</evidence>
<dbReference type="GO" id="GO:0030246">
    <property type="term" value="F:carbohydrate binding"/>
    <property type="evidence" value="ECO:0007669"/>
    <property type="project" value="InterPro"/>
</dbReference>
<protein>
    <submittedName>
        <fullName evidence="2">Uncharacterized protein</fullName>
    </submittedName>
</protein>
<reference evidence="2 3" key="1">
    <citation type="submission" date="2020-08" db="EMBL/GenBank/DDBJ databases">
        <title>Sequencing the genomes of 1000 actinobacteria strains.</title>
        <authorList>
            <person name="Klenk H.-P."/>
        </authorList>
    </citation>
    <scope>NUCLEOTIDE SEQUENCE [LARGE SCALE GENOMIC DNA]</scope>
    <source>
        <strain evidence="2 3">DSM 102122</strain>
    </source>
</reference>
<accession>A0A7W9GU42</accession>
<dbReference type="AlphaFoldDB" id="A0A7W9GU42"/>
<dbReference type="SUPFAM" id="SSF49452">
    <property type="entry name" value="Starch-binding domain-like"/>
    <property type="match status" value="4"/>
</dbReference>
<dbReference type="InterPro" id="IPR013784">
    <property type="entry name" value="Carb-bd-like_fold"/>
</dbReference>
<name>A0A7W9GU42_9ACTN</name>
<keyword evidence="3" id="KW-1185">Reference proteome</keyword>
<gene>
    <name evidence="2" type="ORF">HD601_004393</name>
</gene>
<feature type="transmembrane region" description="Helical" evidence="1">
    <location>
        <begin position="222"/>
        <end position="243"/>
    </location>
</feature>
<dbReference type="InterPro" id="IPR008969">
    <property type="entry name" value="CarboxyPept-like_regulatory"/>
</dbReference>
<dbReference type="SUPFAM" id="SSF49464">
    <property type="entry name" value="Carboxypeptidase regulatory domain-like"/>
    <property type="match status" value="1"/>
</dbReference>
<dbReference type="Gene3D" id="2.60.40.1120">
    <property type="entry name" value="Carboxypeptidase-like, regulatory domain"/>
    <property type="match status" value="5"/>
</dbReference>
<evidence type="ECO:0000256" key="1">
    <source>
        <dbReference type="SAM" id="Phobius"/>
    </source>
</evidence>
<keyword evidence="1" id="KW-0812">Transmembrane</keyword>
<comment type="caution">
    <text evidence="2">The sequence shown here is derived from an EMBL/GenBank/DDBJ whole genome shotgun (WGS) entry which is preliminary data.</text>
</comment>
<dbReference type="Pfam" id="PF13620">
    <property type="entry name" value="CarboxypepD_reg"/>
    <property type="match status" value="5"/>
</dbReference>
<organism evidence="2 3">
    <name type="scientific">Jiangella mangrovi</name>
    <dbReference type="NCBI Taxonomy" id="1524084"/>
    <lineage>
        <taxon>Bacteria</taxon>
        <taxon>Bacillati</taxon>
        <taxon>Actinomycetota</taxon>
        <taxon>Actinomycetes</taxon>
        <taxon>Jiangellales</taxon>
        <taxon>Jiangellaceae</taxon>
        <taxon>Jiangella</taxon>
    </lineage>
</organism>
<dbReference type="RefSeq" id="WP_184825432.1">
    <property type="nucleotide sequence ID" value="NZ_JACHMM010000001.1"/>
</dbReference>
<keyword evidence="1" id="KW-1133">Transmembrane helix</keyword>
<proteinExistence type="predicted"/>